<feature type="compositionally biased region" description="Low complexity" evidence="1">
    <location>
        <begin position="50"/>
        <end position="69"/>
    </location>
</feature>
<evidence type="ECO:0000313" key="2">
    <source>
        <dbReference type="EMBL" id="TCK31694.1"/>
    </source>
</evidence>
<dbReference type="Proteomes" id="UP000295030">
    <property type="component" value="Unassembled WGS sequence"/>
</dbReference>
<dbReference type="RefSeq" id="WP_245516045.1">
    <property type="nucleotide sequence ID" value="NZ_SMFY01000001.1"/>
</dbReference>
<dbReference type="EMBL" id="SMFY01000001">
    <property type="protein sequence ID" value="TCK31694.1"/>
    <property type="molecule type" value="Genomic_DNA"/>
</dbReference>
<dbReference type="AlphaFoldDB" id="A0A4R1I8C3"/>
<accession>A0A4R1I8C3</accession>
<evidence type="ECO:0000256" key="1">
    <source>
        <dbReference type="SAM" id="MobiDB-lite"/>
    </source>
</evidence>
<evidence type="ECO:0008006" key="4">
    <source>
        <dbReference type="Google" id="ProtNLM"/>
    </source>
</evidence>
<gene>
    <name evidence="2" type="ORF">EV667_1805</name>
</gene>
<evidence type="ECO:0000313" key="3">
    <source>
        <dbReference type="Proteomes" id="UP000295030"/>
    </source>
</evidence>
<protein>
    <recommendedName>
        <fullName evidence="4">DUF3035 domain-containing protein</fullName>
    </recommendedName>
</protein>
<proteinExistence type="predicted"/>
<feature type="region of interest" description="Disordered" evidence="1">
    <location>
        <begin position="50"/>
        <end position="81"/>
    </location>
</feature>
<organism evidence="2 3">
    <name type="scientific">Ancylobacter aquaticus</name>
    <dbReference type="NCBI Taxonomy" id="100"/>
    <lineage>
        <taxon>Bacteria</taxon>
        <taxon>Pseudomonadati</taxon>
        <taxon>Pseudomonadota</taxon>
        <taxon>Alphaproteobacteria</taxon>
        <taxon>Hyphomicrobiales</taxon>
        <taxon>Xanthobacteraceae</taxon>
        <taxon>Ancylobacter</taxon>
    </lineage>
</organism>
<comment type="caution">
    <text evidence="2">The sequence shown here is derived from an EMBL/GenBank/DDBJ whole genome shotgun (WGS) entry which is preliminary data.</text>
</comment>
<reference evidence="2 3" key="1">
    <citation type="submission" date="2019-03" db="EMBL/GenBank/DDBJ databases">
        <title>Genomic Encyclopedia of Type Strains, Phase IV (KMG-IV): sequencing the most valuable type-strain genomes for metagenomic binning, comparative biology and taxonomic classification.</title>
        <authorList>
            <person name="Goeker M."/>
        </authorList>
    </citation>
    <scope>NUCLEOTIDE SEQUENCE [LARGE SCALE GENOMIC DNA]</scope>
    <source>
        <strain evidence="2 3">DSM 101</strain>
    </source>
</reference>
<keyword evidence="3" id="KW-1185">Reference proteome</keyword>
<name>A0A4R1I8C3_ANCAQ</name>
<sequence>MLAHGQGRQGGGSVARMHLLAGCGLVALLLAGCASGEGPMGGISEEALAPAAGSAESAGVPVAASSPGAGETARSVAGQARAAPVLTGRVKPPEPAYPTFGAPAQVGDRPVLTQQQRDAMQKNLEGLAGQREKEMLRQIEADQ</sequence>